<evidence type="ECO:0000313" key="2">
    <source>
        <dbReference type="Proteomes" id="UP000704611"/>
    </source>
</evidence>
<dbReference type="Proteomes" id="UP000704611">
    <property type="component" value="Unassembled WGS sequence"/>
</dbReference>
<evidence type="ECO:0000313" key="1">
    <source>
        <dbReference type="EMBL" id="MBV2127517.1"/>
    </source>
</evidence>
<protein>
    <submittedName>
        <fullName evidence="1">Glycosyltransferase family 4 protein</fullName>
    </submittedName>
</protein>
<organism evidence="1 2">
    <name type="scientific">Arsukibacterium indicum</name>
    <dbReference type="NCBI Taxonomy" id="2848612"/>
    <lineage>
        <taxon>Bacteria</taxon>
        <taxon>Pseudomonadati</taxon>
        <taxon>Pseudomonadota</taxon>
        <taxon>Gammaproteobacteria</taxon>
        <taxon>Chromatiales</taxon>
        <taxon>Chromatiaceae</taxon>
        <taxon>Arsukibacterium</taxon>
    </lineage>
</organism>
<name>A0ABS6MH22_9GAMM</name>
<proteinExistence type="predicted"/>
<accession>A0ABS6MH22</accession>
<sequence>MPLLIILGYVWPEPNSSAAGSRMLSLIKLYLSYGWQVQFASPAELSPHRFMLAELGVAEQQIKLNCDSFDNWLTEQNPQAVMFDRFMLEEQFGWRVEQACPGAMRILDMEDCHALRQARQLCHTQQRPVDAAALNSELALREIAAIYRCDLTLVISEAEMQLLQQHYQVPAALLCYCPFWLERLPANPQTDSPAEGVPQFNERRHFIAIGNFRHAPNWQAVLWLKQQIWPQIRKQLPAAELHIYGAYPPPKATALDNPNQGFLVKGWVADSKLVMRQARVCLAPLAFGAGLKGKLLEAMCQGTPSVTTDIGAEGMNSDSGWAGTIANDSAGIAKSAVALYQDQHCWQQAQQRGYQIVSNRFGPEQALRVWRQIERVRTDLQNQRQLNFTGLMLRHHAYRSTKFMGQWIEAKSKLAQIAPVSDNE</sequence>
<gene>
    <name evidence="1" type="ORF">KQY15_00210</name>
</gene>
<dbReference type="Pfam" id="PF13692">
    <property type="entry name" value="Glyco_trans_1_4"/>
    <property type="match status" value="1"/>
</dbReference>
<comment type="caution">
    <text evidence="1">The sequence shown here is derived from an EMBL/GenBank/DDBJ whole genome shotgun (WGS) entry which is preliminary data.</text>
</comment>
<keyword evidence="2" id="KW-1185">Reference proteome</keyword>
<reference evidence="1 2" key="1">
    <citation type="submission" date="2021-06" db="EMBL/GenBank/DDBJ databases">
        <title>Rheinheimera indica sp. nov., isolated from deep-sea sediment.</title>
        <authorList>
            <person name="Wang Z."/>
            <person name="Zhang X.-Y."/>
        </authorList>
    </citation>
    <scope>NUCLEOTIDE SEQUENCE [LARGE SCALE GENOMIC DNA]</scope>
    <source>
        <strain evidence="1 2">SM2107</strain>
    </source>
</reference>
<dbReference type="EMBL" id="JAHRID010000001">
    <property type="protein sequence ID" value="MBV2127517.1"/>
    <property type="molecule type" value="Genomic_DNA"/>
</dbReference>
<dbReference type="RefSeq" id="WP_217666392.1">
    <property type="nucleotide sequence ID" value="NZ_JAHRID010000001.1"/>
</dbReference>